<name>A0A0J7B6P7_COCIT</name>
<sequence>MAVWRWSLKAEFGWPKSISVCHSDKVPRLGRFRLSVRTRPSPETLIRAATRTRKAGRAKEI</sequence>
<dbReference type="AlphaFoldDB" id="A0A0J7B6P7"/>
<evidence type="ECO:0000313" key="1">
    <source>
        <dbReference type="EMBL" id="KMP05637.1"/>
    </source>
</evidence>
<accession>A0A0J7B6P7</accession>
<dbReference type="EMBL" id="DS028095">
    <property type="protein sequence ID" value="KMP05637.1"/>
    <property type="molecule type" value="Genomic_DNA"/>
</dbReference>
<protein>
    <submittedName>
        <fullName evidence="1">Uncharacterized protein</fullName>
    </submittedName>
</protein>
<proteinExistence type="predicted"/>
<dbReference type="Proteomes" id="UP000054565">
    <property type="component" value="Unassembled WGS sequence"/>
</dbReference>
<reference evidence="2" key="1">
    <citation type="journal article" date="2010" name="Genome Res.">
        <title>Population genomic sequencing of Coccidioides fungi reveals recent hybridization and transposon control.</title>
        <authorList>
            <person name="Neafsey D.E."/>
            <person name="Barker B.M."/>
            <person name="Sharpton T.J."/>
            <person name="Stajich J.E."/>
            <person name="Park D.J."/>
            <person name="Whiston E."/>
            <person name="Hung C.-Y."/>
            <person name="McMahan C."/>
            <person name="White J."/>
            <person name="Sykes S."/>
            <person name="Heiman D."/>
            <person name="Young S."/>
            <person name="Zeng Q."/>
            <person name="Abouelleil A."/>
            <person name="Aftuck L."/>
            <person name="Bessette D."/>
            <person name="Brown A."/>
            <person name="FitzGerald M."/>
            <person name="Lui A."/>
            <person name="Macdonald J.P."/>
            <person name="Priest M."/>
            <person name="Orbach M.J."/>
            <person name="Galgiani J.N."/>
            <person name="Kirkland T.N."/>
            <person name="Cole G.T."/>
            <person name="Birren B.W."/>
            <person name="Henn M.R."/>
            <person name="Taylor J.W."/>
            <person name="Rounsley S.D."/>
        </authorList>
    </citation>
    <scope>NUCLEOTIDE SEQUENCE [LARGE SCALE GENOMIC DNA]</scope>
    <source>
        <strain evidence="2">RMSCC 2394</strain>
    </source>
</reference>
<evidence type="ECO:0000313" key="2">
    <source>
        <dbReference type="Proteomes" id="UP000054565"/>
    </source>
</evidence>
<organism evidence="1 2">
    <name type="scientific">Coccidioides immitis RMSCC 2394</name>
    <dbReference type="NCBI Taxonomy" id="404692"/>
    <lineage>
        <taxon>Eukaryota</taxon>
        <taxon>Fungi</taxon>
        <taxon>Dikarya</taxon>
        <taxon>Ascomycota</taxon>
        <taxon>Pezizomycotina</taxon>
        <taxon>Eurotiomycetes</taxon>
        <taxon>Eurotiomycetidae</taxon>
        <taxon>Onygenales</taxon>
        <taxon>Onygenaceae</taxon>
        <taxon>Coccidioides</taxon>
    </lineage>
</organism>
<gene>
    <name evidence="1" type="ORF">CIRG_05318</name>
</gene>